<evidence type="ECO:0000313" key="5">
    <source>
        <dbReference type="Proteomes" id="UP000030765"/>
    </source>
</evidence>
<feature type="signal peptide" evidence="2">
    <location>
        <begin position="1"/>
        <end position="23"/>
    </location>
</feature>
<dbReference type="EMBL" id="ATLV01014503">
    <property type="status" value="NOT_ANNOTATED_CDS"/>
    <property type="molecule type" value="Genomic_DNA"/>
</dbReference>
<protein>
    <submittedName>
        <fullName evidence="3 4">SG1B-like salivary protein</fullName>
    </submittedName>
</protein>
<evidence type="ECO:0000256" key="2">
    <source>
        <dbReference type="SAM" id="SignalP"/>
    </source>
</evidence>
<evidence type="ECO:0000313" key="3">
    <source>
        <dbReference type="EMBL" id="KFB38833.1"/>
    </source>
</evidence>
<dbReference type="EnsemblMetazoa" id="ASIC006319-RA">
    <property type="protein sequence ID" value="ASIC006319-PA"/>
    <property type="gene ID" value="ASIC006319"/>
</dbReference>
<keyword evidence="2" id="KW-0732">Signal</keyword>
<dbReference type="VEuPathDB" id="VectorBase:ASIC006319"/>
<name>A0A084VLI9_ANOSI</name>
<organism evidence="3">
    <name type="scientific">Anopheles sinensis</name>
    <name type="common">Mosquito</name>
    <dbReference type="NCBI Taxonomy" id="74873"/>
    <lineage>
        <taxon>Eukaryota</taxon>
        <taxon>Metazoa</taxon>
        <taxon>Ecdysozoa</taxon>
        <taxon>Arthropoda</taxon>
        <taxon>Hexapoda</taxon>
        <taxon>Insecta</taxon>
        <taxon>Pterygota</taxon>
        <taxon>Neoptera</taxon>
        <taxon>Endopterygota</taxon>
        <taxon>Diptera</taxon>
        <taxon>Nematocera</taxon>
        <taxon>Culicoidea</taxon>
        <taxon>Culicidae</taxon>
        <taxon>Anophelinae</taxon>
        <taxon>Anopheles</taxon>
    </lineage>
</organism>
<reference evidence="3 5" key="1">
    <citation type="journal article" date="2014" name="BMC Genomics">
        <title>Genome sequence of Anopheles sinensis provides insight into genetics basis of mosquito competence for malaria parasites.</title>
        <authorList>
            <person name="Zhou D."/>
            <person name="Zhang D."/>
            <person name="Ding G."/>
            <person name="Shi L."/>
            <person name="Hou Q."/>
            <person name="Ye Y."/>
            <person name="Xu Y."/>
            <person name="Zhou H."/>
            <person name="Xiong C."/>
            <person name="Li S."/>
            <person name="Yu J."/>
            <person name="Hong S."/>
            <person name="Yu X."/>
            <person name="Zou P."/>
            <person name="Chen C."/>
            <person name="Chang X."/>
            <person name="Wang W."/>
            <person name="Lv Y."/>
            <person name="Sun Y."/>
            <person name="Ma L."/>
            <person name="Shen B."/>
            <person name="Zhu C."/>
        </authorList>
    </citation>
    <scope>NUCLEOTIDE SEQUENCE [LARGE SCALE GENOMIC DNA]</scope>
</reference>
<feature type="coiled-coil region" evidence="1">
    <location>
        <begin position="446"/>
        <end position="480"/>
    </location>
</feature>
<accession>A0A084VLI9</accession>
<dbReference type="OrthoDB" id="7738930at2759"/>
<dbReference type="Proteomes" id="UP000030765">
    <property type="component" value="Unassembled WGS sequence"/>
</dbReference>
<feature type="coiled-coil region" evidence="1">
    <location>
        <begin position="340"/>
        <end position="367"/>
    </location>
</feature>
<proteinExistence type="predicted"/>
<sequence length="746" mass="87046">MGVCTVRGCFVALIVVTIHCAASQTQEKKSKDYFCILKEQAFSKQPPVVCQPLEACDPAPLLNHYDNVQKECQVSSSKRRDDKAGFLFQLDYWHGDLLFLFDVLKNRTLEYATLFGDAERIGKVDEKTEFELKRKHFVYSIEAGRLQDALLVYLTMPTQMTPNEIVTVINGNPKVNEAVLLNFLYFVRAIPEEAQRLEFYKAFKPVLYKHNLHKTYMALLYSIEVFPSVEKTKDFQEYYTDVSTPVIVQFKELMFQNQYTKIFWFEKHFPDYFALVIPSLTVFSRNEWTKRLDQKQLYAQVNFLESLSHRITMYQRIIDNTIIHGIGKDSKTDKEAQEMLRSFANQVDKLESALDEANQCVIQVKNEDLQSLTDTMQTRLECGGLWNDLMVHFHYTRQNLTDCRARDGTVSRPEPSSTFCQILLDDTKRQVDQQHRKLGGEMDQKLQEIRRDVREHQSATAELQSNLTRMREERRKLHLELLLANIGVGDSGQALRYYQLVTNGTSGPSERLYKTIVQSVYREAMHQNQRVENLIEFIKRLSSSESKLKLYALLKAEILKRGKQLQHYVAAMLALDVRELLQGQSDNAKRQHEHLQKGIVESLEKRWKDQIVAGNYREVAAFAANQPKYFEKIQVNIPTVDSGSWPKINFDTLAAYANSLPFGEQRLAALEIILKQAYDRRRYNSYNYRVTAARHINICENFLKRQKRLNHKNNKKLKELKQKIKTFDGRNGYDFFLYISRRNGRI</sequence>
<evidence type="ECO:0000256" key="1">
    <source>
        <dbReference type="SAM" id="Coils"/>
    </source>
</evidence>
<evidence type="ECO:0000313" key="4">
    <source>
        <dbReference type="EnsemblMetazoa" id="ASIC006319-PA"/>
    </source>
</evidence>
<gene>
    <name evidence="3" type="ORF">ZHAS_00006319</name>
</gene>
<dbReference type="OMA" id="ACREREF"/>
<dbReference type="VEuPathDB" id="VectorBase:ASIS020496"/>
<keyword evidence="5" id="KW-1185">Reference proteome</keyword>
<keyword evidence="1" id="KW-0175">Coiled coil</keyword>
<dbReference type="VEuPathDB" id="VectorBase:ASIS009062"/>
<dbReference type="EMBL" id="KE524974">
    <property type="protein sequence ID" value="KFB38833.1"/>
    <property type="molecule type" value="Genomic_DNA"/>
</dbReference>
<dbReference type="AlphaFoldDB" id="A0A084VLI9"/>
<reference evidence="4" key="2">
    <citation type="submission" date="2020-05" db="UniProtKB">
        <authorList>
            <consortium name="EnsemblMetazoa"/>
        </authorList>
    </citation>
    <scope>IDENTIFICATION</scope>
</reference>
<feature type="chain" id="PRO_5010759856" evidence="2">
    <location>
        <begin position="24"/>
        <end position="746"/>
    </location>
</feature>